<dbReference type="InterPro" id="IPR001451">
    <property type="entry name" value="Hexapep"/>
</dbReference>
<dbReference type="InterPro" id="IPR011004">
    <property type="entry name" value="Trimer_LpxA-like_sf"/>
</dbReference>
<dbReference type="eggNOG" id="COG0110">
    <property type="taxonomic scope" value="Bacteria"/>
</dbReference>
<dbReference type="PANTHER" id="PTHR23416:SF23">
    <property type="entry name" value="ACETYLTRANSFERASE C18B11.09C-RELATED"/>
    <property type="match status" value="1"/>
</dbReference>
<dbReference type="InterPro" id="IPR051159">
    <property type="entry name" value="Hexapeptide_acetyltransf"/>
</dbReference>
<evidence type="ECO:0000256" key="2">
    <source>
        <dbReference type="ARBA" id="ARBA00022679"/>
    </source>
</evidence>
<organism evidence="4 5">
    <name type="scientific">Bifidobacterium bohemicum DSM 22767</name>
    <dbReference type="NCBI Taxonomy" id="1437606"/>
    <lineage>
        <taxon>Bacteria</taxon>
        <taxon>Bacillati</taxon>
        <taxon>Actinomycetota</taxon>
        <taxon>Actinomycetes</taxon>
        <taxon>Bifidobacteriales</taxon>
        <taxon>Bifidobacteriaceae</taxon>
        <taxon>Bifidobacterium</taxon>
    </lineage>
</organism>
<accession>A0A086ZJ78</accession>
<reference evidence="4 5" key="1">
    <citation type="submission" date="2014-03" db="EMBL/GenBank/DDBJ databases">
        <title>Genomics of Bifidobacteria.</title>
        <authorList>
            <person name="Ventura M."/>
            <person name="Milani C."/>
            <person name="Lugli G.A."/>
        </authorList>
    </citation>
    <scope>NUCLEOTIDE SEQUENCE [LARGE SCALE GENOMIC DNA]</scope>
    <source>
        <strain evidence="4 5">DSM 22767</strain>
    </source>
</reference>
<dbReference type="STRING" id="1437606.BBOH_0047"/>
<protein>
    <submittedName>
        <fullName evidence="4">Putative nodulation protein L</fullName>
        <ecNumber evidence="4">2.3.1.79</ecNumber>
    </submittedName>
</protein>
<name>A0A086ZJ78_9BIFI</name>
<dbReference type="Proteomes" id="UP000029096">
    <property type="component" value="Unassembled WGS sequence"/>
</dbReference>
<sequence>MPEREGEAEELPDIMRRELAGESISPDEEGYEAIAEVIEHAKRVCAKLNTGYHTREEIHDLFEELVGHPVDPTFRLNAPFRTDFGHNIKVGRDSYVNWDCLFMDRGGITLGDGVLIAPKVNLITLNHVSDPHNLTATVCRPIVIGDRVWIGTGATVLPGVTVGDNAVIGAAAVVTKDVAANTIVAGNPARVIGRK</sequence>
<proteinExistence type="inferred from homology"/>
<keyword evidence="4" id="KW-0012">Acyltransferase</keyword>
<dbReference type="GO" id="GO:0008925">
    <property type="term" value="F:maltose O-acetyltransferase activity"/>
    <property type="evidence" value="ECO:0007669"/>
    <property type="project" value="UniProtKB-EC"/>
</dbReference>
<dbReference type="InterPro" id="IPR018357">
    <property type="entry name" value="Hexapep_transf_CS"/>
</dbReference>
<keyword evidence="5" id="KW-1185">Reference proteome</keyword>
<dbReference type="Gene3D" id="2.160.10.10">
    <property type="entry name" value="Hexapeptide repeat proteins"/>
    <property type="match status" value="1"/>
</dbReference>
<dbReference type="CDD" id="cd03357">
    <property type="entry name" value="LbH_MAT_GAT"/>
    <property type="match status" value="1"/>
</dbReference>
<comment type="similarity">
    <text evidence="1">Belongs to the transferase hexapeptide repeat family.</text>
</comment>
<evidence type="ECO:0000256" key="3">
    <source>
        <dbReference type="ARBA" id="ARBA00022737"/>
    </source>
</evidence>
<evidence type="ECO:0000313" key="5">
    <source>
        <dbReference type="Proteomes" id="UP000029096"/>
    </source>
</evidence>
<keyword evidence="2 4" id="KW-0808">Transferase</keyword>
<evidence type="ECO:0000313" key="4">
    <source>
        <dbReference type="EMBL" id="KFI46578.1"/>
    </source>
</evidence>
<dbReference type="SUPFAM" id="SSF51161">
    <property type="entry name" value="Trimeric LpxA-like enzymes"/>
    <property type="match status" value="1"/>
</dbReference>
<dbReference type="OrthoDB" id="2643438at2"/>
<keyword evidence="3" id="KW-0677">Repeat</keyword>
<dbReference type="EMBL" id="JGYP01000001">
    <property type="protein sequence ID" value="KFI46578.1"/>
    <property type="molecule type" value="Genomic_DNA"/>
</dbReference>
<evidence type="ECO:0000256" key="1">
    <source>
        <dbReference type="ARBA" id="ARBA00007274"/>
    </source>
</evidence>
<comment type="caution">
    <text evidence="4">The sequence shown here is derived from an EMBL/GenBank/DDBJ whole genome shotgun (WGS) entry which is preliminary data.</text>
</comment>
<gene>
    <name evidence="4" type="ORF">BBOH_0047</name>
</gene>
<dbReference type="Pfam" id="PF00132">
    <property type="entry name" value="Hexapep"/>
    <property type="match status" value="1"/>
</dbReference>
<dbReference type="EC" id="2.3.1.79" evidence="4"/>
<dbReference type="PANTHER" id="PTHR23416">
    <property type="entry name" value="SIALIC ACID SYNTHASE-RELATED"/>
    <property type="match status" value="1"/>
</dbReference>
<dbReference type="AlphaFoldDB" id="A0A086ZJ78"/>
<dbReference type="PROSITE" id="PS00101">
    <property type="entry name" value="HEXAPEP_TRANSFERASES"/>
    <property type="match status" value="1"/>
</dbReference>